<dbReference type="InterPro" id="IPR046335">
    <property type="entry name" value="LacI/GalR-like_sensor"/>
</dbReference>
<keyword evidence="6" id="KW-1185">Reference proteome</keyword>
<evidence type="ECO:0000256" key="2">
    <source>
        <dbReference type="ARBA" id="ARBA00023125"/>
    </source>
</evidence>
<dbReference type="RefSeq" id="WP_281901308.1">
    <property type="nucleotide sequence ID" value="NZ_BSDI01000036.1"/>
</dbReference>
<evidence type="ECO:0000313" key="5">
    <source>
        <dbReference type="EMBL" id="GLI00771.1"/>
    </source>
</evidence>
<dbReference type="SUPFAM" id="SSF53822">
    <property type="entry name" value="Periplasmic binding protein-like I"/>
    <property type="match status" value="1"/>
</dbReference>
<dbReference type="PANTHER" id="PTHR30146">
    <property type="entry name" value="LACI-RELATED TRANSCRIPTIONAL REPRESSOR"/>
    <property type="match status" value="1"/>
</dbReference>
<protein>
    <submittedName>
        <fullName evidence="5">LacI family transcriptional regulator</fullName>
    </submittedName>
</protein>
<feature type="domain" description="HTH lacI-type" evidence="4">
    <location>
        <begin position="4"/>
        <end position="58"/>
    </location>
</feature>
<keyword evidence="2" id="KW-0238">DNA-binding</keyword>
<dbReference type="EMBL" id="BSDI01000036">
    <property type="protein sequence ID" value="GLI00771.1"/>
    <property type="molecule type" value="Genomic_DNA"/>
</dbReference>
<evidence type="ECO:0000256" key="3">
    <source>
        <dbReference type="ARBA" id="ARBA00023163"/>
    </source>
</evidence>
<accession>A0ABQ5R5C2</accession>
<dbReference type="SMART" id="SM00354">
    <property type="entry name" value="HTH_LACI"/>
    <property type="match status" value="1"/>
</dbReference>
<keyword evidence="1" id="KW-0805">Transcription regulation</keyword>
<organism evidence="5 6">
    <name type="scientific">Phytohabitans aurantiacus</name>
    <dbReference type="NCBI Taxonomy" id="3016789"/>
    <lineage>
        <taxon>Bacteria</taxon>
        <taxon>Bacillati</taxon>
        <taxon>Actinomycetota</taxon>
        <taxon>Actinomycetes</taxon>
        <taxon>Micromonosporales</taxon>
        <taxon>Micromonosporaceae</taxon>
    </lineage>
</organism>
<dbReference type="Pfam" id="PF13377">
    <property type="entry name" value="Peripla_BP_3"/>
    <property type="match status" value="1"/>
</dbReference>
<name>A0ABQ5R5C2_9ACTN</name>
<dbReference type="InterPro" id="IPR010982">
    <property type="entry name" value="Lambda_DNA-bd_dom_sf"/>
</dbReference>
<dbReference type="SUPFAM" id="SSF47413">
    <property type="entry name" value="lambda repressor-like DNA-binding domains"/>
    <property type="match status" value="1"/>
</dbReference>
<dbReference type="Gene3D" id="1.10.260.40">
    <property type="entry name" value="lambda repressor-like DNA-binding domains"/>
    <property type="match status" value="1"/>
</dbReference>
<sequence length="337" mass="35278">MRRASIRQVAEAAGVSMSTVSNVLNNPDVVTVDTRRRVEDAMATVGYVRNGAARQLRGAPSVTVGCVLLDSANLFYAQVARGMEDRLADAGCMAIVCSTDVRVERETRALQMLEELGVRGVLLSPVSSRLDAAVELAGRGTPVVLVDHPGAGTRLCAVTVDDVRGGELAAEHLVAQGHRRIAYLRTEADLPSLVGRAEGLRRGLAAAGLDVPWALVGVPVPPPAGVVEAEAAVARVLAAEPRPTAVVCFNDMAAVGVMRGLHAAGVDIPGGMSVLGYDDVVFASELAPALTTIRQPTHELGRAAAELLLAEGRPGHRHKEVRFTPELVVRSSTGPPP</sequence>
<dbReference type="PANTHER" id="PTHR30146:SF109">
    <property type="entry name" value="HTH-TYPE TRANSCRIPTIONAL REGULATOR GALS"/>
    <property type="match status" value="1"/>
</dbReference>
<evidence type="ECO:0000313" key="6">
    <source>
        <dbReference type="Proteomes" id="UP001144280"/>
    </source>
</evidence>
<keyword evidence="3" id="KW-0804">Transcription</keyword>
<dbReference type="PROSITE" id="PS50932">
    <property type="entry name" value="HTH_LACI_2"/>
    <property type="match status" value="1"/>
</dbReference>
<evidence type="ECO:0000256" key="1">
    <source>
        <dbReference type="ARBA" id="ARBA00023015"/>
    </source>
</evidence>
<evidence type="ECO:0000259" key="4">
    <source>
        <dbReference type="PROSITE" id="PS50932"/>
    </source>
</evidence>
<dbReference type="InterPro" id="IPR028082">
    <property type="entry name" value="Peripla_BP_I"/>
</dbReference>
<dbReference type="InterPro" id="IPR000843">
    <property type="entry name" value="HTH_LacI"/>
</dbReference>
<comment type="caution">
    <text evidence="5">The sequence shown here is derived from an EMBL/GenBank/DDBJ whole genome shotgun (WGS) entry which is preliminary data.</text>
</comment>
<dbReference type="Gene3D" id="3.40.50.2300">
    <property type="match status" value="2"/>
</dbReference>
<dbReference type="CDD" id="cd01392">
    <property type="entry name" value="HTH_LacI"/>
    <property type="match status" value="1"/>
</dbReference>
<gene>
    <name evidence="5" type="primary">lacI_12</name>
    <name evidence="5" type="ORF">Pa4123_60470</name>
</gene>
<reference evidence="5" key="1">
    <citation type="submission" date="2022-12" db="EMBL/GenBank/DDBJ databases">
        <title>New Phytohabitans aurantiacus sp. RD004123 nov., an actinomycete isolated from soil.</title>
        <authorList>
            <person name="Triningsih D.W."/>
            <person name="Harunari E."/>
            <person name="Igarashi Y."/>
        </authorList>
    </citation>
    <scope>NUCLEOTIDE SEQUENCE</scope>
    <source>
        <strain evidence="5">RD004123</strain>
    </source>
</reference>
<dbReference type="Proteomes" id="UP001144280">
    <property type="component" value="Unassembled WGS sequence"/>
</dbReference>
<proteinExistence type="predicted"/>
<dbReference type="Pfam" id="PF00356">
    <property type="entry name" value="LacI"/>
    <property type="match status" value="1"/>
</dbReference>